<dbReference type="InterPro" id="IPR011990">
    <property type="entry name" value="TPR-like_helical_dom_sf"/>
</dbReference>
<dbReference type="InterPro" id="IPR008258">
    <property type="entry name" value="Transglycosylase_SLT_dom_1"/>
</dbReference>
<comment type="similarity">
    <text evidence="1">Belongs to the transglycosylase Slt family.</text>
</comment>
<dbReference type="Gene3D" id="1.25.40.10">
    <property type="entry name" value="Tetratricopeptide repeat domain"/>
    <property type="match status" value="1"/>
</dbReference>
<dbReference type="InterPro" id="IPR006597">
    <property type="entry name" value="Sel1-like"/>
</dbReference>
<feature type="chain" id="PRO_5046762109" evidence="2">
    <location>
        <begin position="28"/>
        <end position="288"/>
    </location>
</feature>
<dbReference type="PANTHER" id="PTHR37423">
    <property type="entry name" value="SOLUBLE LYTIC MUREIN TRANSGLYCOSYLASE-RELATED"/>
    <property type="match status" value="1"/>
</dbReference>
<dbReference type="SMART" id="SM00671">
    <property type="entry name" value="SEL1"/>
    <property type="match status" value="2"/>
</dbReference>
<evidence type="ECO:0000313" key="5">
    <source>
        <dbReference type="Proteomes" id="UP001162780"/>
    </source>
</evidence>
<protein>
    <submittedName>
        <fullName evidence="4">Transglycosylase SLT domain-containing protein</fullName>
    </submittedName>
</protein>
<keyword evidence="5" id="KW-1185">Reference proteome</keyword>
<evidence type="ECO:0000256" key="2">
    <source>
        <dbReference type="SAM" id="SignalP"/>
    </source>
</evidence>
<evidence type="ECO:0000256" key="1">
    <source>
        <dbReference type="ARBA" id="ARBA00007734"/>
    </source>
</evidence>
<dbReference type="InterPro" id="IPR023346">
    <property type="entry name" value="Lysozyme-like_dom_sf"/>
</dbReference>
<proteinExistence type="inferred from homology"/>
<accession>A0ABY7GMN9</accession>
<dbReference type="Gene3D" id="1.10.530.10">
    <property type="match status" value="1"/>
</dbReference>
<evidence type="ECO:0000313" key="4">
    <source>
        <dbReference type="EMBL" id="WAR45755.1"/>
    </source>
</evidence>
<dbReference type="PANTHER" id="PTHR37423:SF2">
    <property type="entry name" value="MEMBRANE-BOUND LYTIC MUREIN TRANSGLYCOSYLASE C"/>
    <property type="match status" value="1"/>
</dbReference>
<feature type="domain" description="Transglycosylase SLT" evidence="3">
    <location>
        <begin position="154"/>
        <end position="258"/>
    </location>
</feature>
<dbReference type="PROSITE" id="PS00922">
    <property type="entry name" value="TRANSGLYCOSYLASE"/>
    <property type="match status" value="1"/>
</dbReference>
<dbReference type="InterPro" id="IPR000189">
    <property type="entry name" value="Transglyc_AS"/>
</dbReference>
<dbReference type="RefSeq" id="WP_255186664.1">
    <property type="nucleotide sequence ID" value="NZ_CP113517.1"/>
</dbReference>
<dbReference type="SUPFAM" id="SSF53955">
    <property type="entry name" value="Lysozyme-like"/>
    <property type="match status" value="1"/>
</dbReference>
<sequence length="288" mass="32290">MLNIPKFPKKQCVITLFLYGLTQGAWALEGESPEALRQLAMNHEHGRSGVKQDFQQAFQLYCQAALQGDAESAYNMGFMYFNGRGKPRDLSLAVHWFKQAAEAGDKHAQKMLVRYVDVSVVDDQACKRPDAEPELKLAADANPNKQVVEGWVKQIAPHYGIDPELVMAVIRAESAFNASALSNKNAQGLMQLIPETAARFGVKDSWDPIQNIQGGTAYLHWLLRHFEGKVDLVLAAYNAGEGAVERYHGIPPYQETQNYVRQILTWYPKPFHPVPTQEPGKIVVRQKT</sequence>
<reference evidence="4" key="1">
    <citation type="submission" date="2022-11" db="EMBL/GenBank/DDBJ databases">
        <title>Methylomonas rapida sp. nov., Carotenoid-Producing Obligate Methanotrophs with High Growth Characteristics and Biotechnological Potential.</title>
        <authorList>
            <person name="Tikhonova E.N."/>
            <person name="Suleimanov R.Z."/>
            <person name="Miroshnikov K."/>
            <person name="Oshkin I.Y."/>
            <person name="Belova S.E."/>
            <person name="Danilova O.V."/>
            <person name="Ashikhmin A."/>
            <person name="Konopkin A."/>
            <person name="But S.Y."/>
            <person name="Khmelenina V.N."/>
            <person name="Kuznetsov N."/>
            <person name="Pimenov N.V."/>
            <person name="Dedysh S.N."/>
        </authorList>
    </citation>
    <scope>NUCLEOTIDE SEQUENCE</scope>
    <source>
        <strain evidence="4">MP1</strain>
    </source>
</reference>
<evidence type="ECO:0000259" key="3">
    <source>
        <dbReference type="Pfam" id="PF01464"/>
    </source>
</evidence>
<organism evidence="4 5">
    <name type="scientific">Methylomonas rapida</name>
    <dbReference type="NCBI Taxonomy" id="2963939"/>
    <lineage>
        <taxon>Bacteria</taxon>
        <taxon>Pseudomonadati</taxon>
        <taxon>Pseudomonadota</taxon>
        <taxon>Gammaproteobacteria</taxon>
        <taxon>Methylococcales</taxon>
        <taxon>Methylococcaceae</taxon>
        <taxon>Methylomonas</taxon>
    </lineage>
</organism>
<dbReference type="Pfam" id="PF01464">
    <property type="entry name" value="SLT"/>
    <property type="match status" value="1"/>
</dbReference>
<dbReference type="Pfam" id="PF08238">
    <property type="entry name" value="Sel1"/>
    <property type="match status" value="2"/>
</dbReference>
<dbReference type="SUPFAM" id="SSF81901">
    <property type="entry name" value="HCP-like"/>
    <property type="match status" value="1"/>
</dbReference>
<keyword evidence="2" id="KW-0732">Signal</keyword>
<gene>
    <name evidence="4" type="ORF">NM686_004375</name>
</gene>
<dbReference type="CDD" id="cd00254">
    <property type="entry name" value="LT-like"/>
    <property type="match status" value="1"/>
</dbReference>
<name>A0ABY7GMN9_9GAMM</name>
<feature type="signal peptide" evidence="2">
    <location>
        <begin position="1"/>
        <end position="27"/>
    </location>
</feature>
<dbReference type="EMBL" id="CP113517">
    <property type="protein sequence ID" value="WAR45755.1"/>
    <property type="molecule type" value="Genomic_DNA"/>
</dbReference>
<dbReference type="Proteomes" id="UP001162780">
    <property type="component" value="Chromosome"/>
</dbReference>